<evidence type="ECO:0000313" key="2">
    <source>
        <dbReference type="WBParaSite" id="Smp_349750.1"/>
    </source>
</evidence>
<dbReference type="WBParaSite" id="Smp_349750.1">
    <property type="protein sequence ID" value="Smp_349750.1"/>
    <property type="gene ID" value="Smp_349750"/>
</dbReference>
<evidence type="ECO:0000313" key="1">
    <source>
        <dbReference type="Proteomes" id="UP000008854"/>
    </source>
</evidence>
<sequence>MNGFVNKSLDHQYVSLKFSNQYYHSYVNNFMIDSKDEISMSRERYLGFIITRLSGTSCSELEVLDDNVMAKTTCLLDPNRKISSYYVDISKEIEESGWQSKIDRAFVCGTNITASVILVPERWVETAMLM</sequence>
<reference evidence="1" key="1">
    <citation type="journal article" date="2012" name="PLoS Negl. Trop. Dis.">
        <title>A systematically improved high quality genome and transcriptome of the human blood fluke Schistosoma mansoni.</title>
        <authorList>
            <person name="Protasio A.V."/>
            <person name="Tsai I.J."/>
            <person name="Babbage A."/>
            <person name="Nichol S."/>
            <person name="Hunt M."/>
            <person name="Aslett M.A."/>
            <person name="De Silva N."/>
            <person name="Velarde G.S."/>
            <person name="Anderson T.J."/>
            <person name="Clark R.C."/>
            <person name="Davidson C."/>
            <person name="Dillon G.P."/>
            <person name="Holroyd N.E."/>
            <person name="LoVerde P.T."/>
            <person name="Lloyd C."/>
            <person name="McQuillan J."/>
            <person name="Oliveira G."/>
            <person name="Otto T.D."/>
            <person name="Parker-Manuel S.J."/>
            <person name="Quail M.A."/>
            <person name="Wilson R.A."/>
            <person name="Zerlotini A."/>
            <person name="Dunne D.W."/>
            <person name="Berriman M."/>
        </authorList>
    </citation>
    <scope>NUCLEOTIDE SEQUENCE [LARGE SCALE GENOMIC DNA]</scope>
    <source>
        <strain evidence="1">Puerto Rican</strain>
    </source>
</reference>
<dbReference type="AlphaFoldDB" id="A0AA82N7V4"/>
<reference evidence="2" key="2">
    <citation type="submission" date="2023-11" db="UniProtKB">
        <authorList>
            <consortium name="WormBaseParasite"/>
        </authorList>
    </citation>
    <scope>IDENTIFICATION</scope>
    <source>
        <strain evidence="2">Puerto Rican</strain>
    </source>
</reference>
<proteinExistence type="predicted"/>
<organism evidence="1 2">
    <name type="scientific">Schistosoma mansoni</name>
    <name type="common">Blood fluke</name>
    <dbReference type="NCBI Taxonomy" id="6183"/>
    <lineage>
        <taxon>Eukaryota</taxon>
        <taxon>Metazoa</taxon>
        <taxon>Spiralia</taxon>
        <taxon>Lophotrochozoa</taxon>
        <taxon>Platyhelminthes</taxon>
        <taxon>Trematoda</taxon>
        <taxon>Digenea</taxon>
        <taxon>Strigeidida</taxon>
        <taxon>Schistosomatoidea</taxon>
        <taxon>Schistosomatidae</taxon>
        <taxon>Schistosoma</taxon>
    </lineage>
</organism>
<name>A0AA82N7V4_SCHMA</name>
<protein>
    <submittedName>
        <fullName evidence="2">Uncharacterized protein</fullName>
    </submittedName>
</protein>
<keyword evidence="1" id="KW-1185">Reference proteome</keyword>
<dbReference type="Proteomes" id="UP000008854">
    <property type="component" value="Unassembled WGS sequence"/>
</dbReference>
<accession>A0AA82N7V4</accession>